<dbReference type="InterPro" id="IPR051532">
    <property type="entry name" value="Ester_Hydrolysis_Enzymes"/>
</dbReference>
<dbReference type="AlphaFoldDB" id="A0A7Z2VK00"/>
<proteinExistence type="predicted"/>
<evidence type="ECO:0000313" key="2">
    <source>
        <dbReference type="EMBL" id="QJD84462.1"/>
    </source>
</evidence>
<feature type="domain" description="SGNH hydrolase-type esterase" evidence="1">
    <location>
        <begin position="18"/>
        <end position="193"/>
    </location>
</feature>
<keyword evidence="3" id="KW-1185">Reference proteome</keyword>
<dbReference type="InterPro" id="IPR036514">
    <property type="entry name" value="SGNH_hydro_sf"/>
</dbReference>
<dbReference type="EMBL" id="CP051680">
    <property type="protein sequence ID" value="QJD84462.1"/>
    <property type="molecule type" value="Genomic_DNA"/>
</dbReference>
<name>A0A7Z2VK00_9BACL</name>
<organism evidence="2 3">
    <name type="scientific">Cohnella herbarum</name>
    <dbReference type="NCBI Taxonomy" id="2728023"/>
    <lineage>
        <taxon>Bacteria</taxon>
        <taxon>Bacillati</taxon>
        <taxon>Bacillota</taxon>
        <taxon>Bacilli</taxon>
        <taxon>Bacillales</taxon>
        <taxon>Paenibacillaceae</taxon>
        <taxon>Cohnella</taxon>
    </lineage>
</organism>
<dbReference type="KEGG" id="cheb:HH215_15625"/>
<evidence type="ECO:0000259" key="1">
    <source>
        <dbReference type="Pfam" id="PF13472"/>
    </source>
</evidence>
<dbReference type="RefSeq" id="WP_169280746.1">
    <property type="nucleotide sequence ID" value="NZ_CP051680.1"/>
</dbReference>
<dbReference type="InterPro" id="IPR013830">
    <property type="entry name" value="SGNH_hydro"/>
</dbReference>
<reference evidence="2 3" key="1">
    <citation type="submission" date="2020-04" db="EMBL/GenBank/DDBJ databases">
        <title>Genome sequencing of novel species.</title>
        <authorList>
            <person name="Heo J."/>
            <person name="Kim S.-J."/>
            <person name="Kim J.-S."/>
            <person name="Hong S.-B."/>
            <person name="Kwon S.-W."/>
        </authorList>
    </citation>
    <scope>NUCLEOTIDE SEQUENCE [LARGE SCALE GENOMIC DNA]</scope>
    <source>
        <strain evidence="2 3">MFER-1</strain>
    </source>
</reference>
<dbReference type="PANTHER" id="PTHR30383">
    <property type="entry name" value="THIOESTERASE 1/PROTEASE 1/LYSOPHOSPHOLIPASE L1"/>
    <property type="match status" value="1"/>
</dbReference>
<dbReference type="Proteomes" id="UP000502248">
    <property type="component" value="Chromosome"/>
</dbReference>
<sequence>MSKPWVKLLNREKGFIVCIGDSITEQNYHAHGKLNYVGKLNEKLLNKFGRKHLLLNAGVSDDTTWGIIERLSRDALRFQPSLITLMIGMNDSTKGMERLEEFKSNLTSIVRQVRAMGIEMILITPNPINPNLPENAIRLCYPHYVDAIREIAAIERIPLCDVYREWEELVLQESDNQWSTMNDSIHPNEYGHDFIAQVLFRFLGISDGCRLADESRECATRTPQ</sequence>
<accession>A0A7Z2VK00</accession>
<dbReference type="GO" id="GO:0004622">
    <property type="term" value="F:phosphatidylcholine lysophospholipase activity"/>
    <property type="evidence" value="ECO:0007669"/>
    <property type="project" value="TreeGrafter"/>
</dbReference>
<dbReference type="PANTHER" id="PTHR30383:SF5">
    <property type="entry name" value="SGNH HYDROLASE-TYPE ESTERASE DOMAIN-CONTAINING PROTEIN"/>
    <property type="match status" value="1"/>
</dbReference>
<evidence type="ECO:0000313" key="3">
    <source>
        <dbReference type="Proteomes" id="UP000502248"/>
    </source>
</evidence>
<dbReference type="SUPFAM" id="SSF52266">
    <property type="entry name" value="SGNH hydrolase"/>
    <property type="match status" value="1"/>
</dbReference>
<gene>
    <name evidence="2" type="ORF">HH215_15625</name>
</gene>
<protein>
    <recommendedName>
        <fullName evidence="1">SGNH hydrolase-type esterase domain-containing protein</fullName>
    </recommendedName>
</protein>
<dbReference type="Pfam" id="PF13472">
    <property type="entry name" value="Lipase_GDSL_2"/>
    <property type="match status" value="1"/>
</dbReference>
<dbReference type="Gene3D" id="3.40.50.1110">
    <property type="entry name" value="SGNH hydrolase"/>
    <property type="match status" value="1"/>
</dbReference>